<sequence>MKFGICQIGRSRKKEEFFCSLYLFNIHTEEESLKLITKCYIANQLHQVNIENTHFMALKYDILRKSASELGHIKCKIECQEIDKGNYTPAPSPESKKYANLALQDGIKILFDGILYNMETVFVPDTGTTNITHVLILLIRHIVKNKLVVDAIYFRRVRIKTPVCASWKLSRLRREIHFGTNYLLYKQKNCELL</sequence>
<reference evidence="1 2" key="1">
    <citation type="submission" date="2019-01" db="EMBL/GenBank/DDBJ databases">
        <authorList>
            <person name="Sayadi A."/>
        </authorList>
    </citation>
    <scope>NUCLEOTIDE SEQUENCE [LARGE SCALE GENOMIC DNA]</scope>
</reference>
<evidence type="ECO:0000313" key="1">
    <source>
        <dbReference type="EMBL" id="VEN38169.1"/>
    </source>
</evidence>
<protein>
    <submittedName>
        <fullName evidence="1">Uncharacterized protein</fullName>
    </submittedName>
</protein>
<keyword evidence="2" id="KW-1185">Reference proteome</keyword>
<dbReference type="AlphaFoldDB" id="A0A653BRF2"/>
<gene>
    <name evidence="1" type="ORF">CALMAC_LOCUS3161</name>
</gene>
<evidence type="ECO:0000313" key="2">
    <source>
        <dbReference type="Proteomes" id="UP000410492"/>
    </source>
</evidence>
<organism evidence="1 2">
    <name type="scientific">Callosobruchus maculatus</name>
    <name type="common">Southern cowpea weevil</name>
    <name type="synonym">Pulse bruchid</name>
    <dbReference type="NCBI Taxonomy" id="64391"/>
    <lineage>
        <taxon>Eukaryota</taxon>
        <taxon>Metazoa</taxon>
        <taxon>Ecdysozoa</taxon>
        <taxon>Arthropoda</taxon>
        <taxon>Hexapoda</taxon>
        <taxon>Insecta</taxon>
        <taxon>Pterygota</taxon>
        <taxon>Neoptera</taxon>
        <taxon>Endopterygota</taxon>
        <taxon>Coleoptera</taxon>
        <taxon>Polyphaga</taxon>
        <taxon>Cucujiformia</taxon>
        <taxon>Chrysomeloidea</taxon>
        <taxon>Chrysomelidae</taxon>
        <taxon>Bruchinae</taxon>
        <taxon>Bruchini</taxon>
        <taxon>Callosobruchus</taxon>
    </lineage>
</organism>
<dbReference type="EMBL" id="CAACVG010004144">
    <property type="protein sequence ID" value="VEN38169.1"/>
    <property type="molecule type" value="Genomic_DNA"/>
</dbReference>
<dbReference type="Proteomes" id="UP000410492">
    <property type="component" value="Unassembled WGS sequence"/>
</dbReference>
<accession>A0A653BRF2</accession>
<name>A0A653BRF2_CALMS</name>
<proteinExistence type="predicted"/>